<name>A0A2C9EK06_PSEPH</name>
<dbReference type="PANTHER" id="PTHR43611">
    <property type="entry name" value="ALPHA-D-GLUCOSE 1-PHOSPHATE PHOSPHATASE"/>
    <property type="match status" value="1"/>
</dbReference>
<sequence length="264" mass="29915">MGSSCASLEKAGYRGWITIRGQGAAERTSGQRQIALCCRASQDGAWPITAQKDVFMTIRAVVFDFGGVLFDWSPHHLYRQLIPDDERRQWFLDTICTQAWNTRQDAGRSLAEATRSLVAEHPDHAPLIEAYYGRWPEMLKGPLDQGVALLEELHQAQVPLFGLTNWSRETFPYAWDNYPFLQRFRDIVVSGQERQIKPDAEIYHTTLGRIRAHLPGVAPEELVFIDDHAPNIVAATALGWHAIHHVTAAETRRRLEELGVVRAH</sequence>
<dbReference type="InterPro" id="IPR006439">
    <property type="entry name" value="HAD-SF_hydro_IA"/>
</dbReference>
<accession>A0A2C9EK06</accession>
<proteinExistence type="predicted"/>
<protein>
    <submittedName>
        <fullName evidence="1">Hydrolase, haloacid dehalogenase-like family</fullName>
    </submittedName>
</protein>
<dbReference type="InterPro" id="IPR036412">
    <property type="entry name" value="HAD-like_sf"/>
</dbReference>
<evidence type="ECO:0000313" key="1">
    <source>
        <dbReference type="EMBL" id="AGL83971.1"/>
    </source>
</evidence>
<dbReference type="KEGG" id="pprc:PFLCHA0_c22000"/>
<dbReference type="Proteomes" id="UP000013940">
    <property type="component" value="Chromosome"/>
</dbReference>
<dbReference type="eggNOG" id="COG0637">
    <property type="taxonomic scope" value="Bacteria"/>
</dbReference>
<dbReference type="PANTHER" id="PTHR43611:SF3">
    <property type="entry name" value="FLAVIN MONONUCLEOTIDE HYDROLASE 1, CHLOROPLATIC"/>
    <property type="match status" value="1"/>
</dbReference>
<dbReference type="NCBIfam" id="TIGR01509">
    <property type="entry name" value="HAD-SF-IA-v3"/>
    <property type="match status" value="1"/>
</dbReference>
<reference evidence="2" key="1">
    <citation type="journal article" date="2014" name="Genome Announc.">
        <title>Full-genome sequence of the plant growth-promoting bacterium Pseudomonas protegens CHA0.</title>
        <authorList>
            <person name="Jousset A."/>
            <person name="Schuldes J."/>
            <person name="Keel C."/>
            <person name="Maurhofer M."/>
            <person name="Daniel R."/>
            <person name="Scheu S."/>
            <person name="Thuermer A."/>
        </authorList>
    </citation>
    <scope>NUCLEOTIDE SEQUENCE [LARGE SCALE GENOMIC DNA]</scope>
    <source>
        <strain evidence="2">DSM 19095 / LMG 27888 / CFBP 6595 / CHA0</strain>
    </source>
</reference>
<keyword evidence="1" id="KW-0378">Hydrolase</keyword>
<dbReference type="EMBL" id="CP003190">
    <property type="protein sequence ID" value="AGL83971.1"/>
    <property type="molecule type" value="Genomic_DNA"/>
</dbReference>
<dbReference type="SUPFAM" id="SSF56784">
    <property type="entry name" value="HAD-like"/>
    <property type="match status" value="1"/>
</dbReference>
<dbReference type="Gene3D" id="3.40.50.1000">
    <property type="entry name" value="HAD superfamily/HAD-like"/>
    <property type="match status" value="1"/>
</dbReference>
<dbReference type="InterPro" id="IPR023214">
    <property type="entry name" value="HAD_sf"/>
</dbReference>
<dbReference type="Pfam" id="PF00702">
    <property type="entry name" value="Hydrolase"/>
    <property type="match status" value="1"/>
</dbReference>
<dbReference type="CDD" id="cd02603">
    <property type="entry name" value="HAD_sEH-N_like"/>
    <property type="match status" value="1"/>
</dbReference>
<evidence type="ECO:0000313" key="2">
    <source>
        <dbReference type="Proteomes" id="UP000013940"/>
    </source>
</evidence>
<gene>
    <name evidence="1" type="ORF">PFLCHA0_c22000</name>
</gene>
<organism evidence="1 2">
    <name type="scientific">Pseudomonas protegens (strain DSM 19095 / LMG 27888 / CFBP 6595 / CHA0)</name>
    <dbReference type="NCBI Taxonomy" id="1124983"/>
    <lineage>
        <taxon>Bacteria</taxon>
        <taxon>Pseudomonadati</taxon>
        <taxon>Pseudomonadota</taxon>
        <taxon>Gammaproteobacteria</taxon>
        <taxon>Pseudomonadales</taxon>
        <taxon>Pseudomonadaceae</taxon>
        <taxon>Pseudomonas</taxon>
    </lineage>
</organism>
<dbReference type="GO" id="GO:0016787">
    <property type="term" value="F:hydrolase activity"/>
    <property type="evidence" value="ECO:0007669"/>
    <property type="project" value="UniProtKB-KW"/>
</dbReference>
<dbReference type="SFLD" id="SFLDS00003">
    <property type="entry name" value="Haloacid_Dehalogenase"/>
    <property type="match status" value="1"/>
</dbReference>
<dbReference type="SFLD" id="SFLDG01129">
    <property type="entry name" value="C1.5:_HAD__Beta-PGM__Phosphata"/>
    <property type="match status" value="1"/>
</dbReference>
<dbReference type="AlphaFoldDB" id="A0A2C9EK06"/>
<dbReference type="HOGENOM" id="CLU_045011_9_1_6"/>